<evidence type="ECO:0000313" key="2">
    <source>
        <dbReference type="EMBL" id="MBP2705198.1"/>
    </source>
</evidence>
<evidence type="ECO:0000313" key="3">
    <source>
        <dbReference type="Proteomes" id="UP000674234"/>
    </source>
</evidence>
<keyword evidence="1" id="KW-0472">Membrane</keyword>
<keyword evidence="1" id="KW-0812">Transmembrane</keyword>
<gene>
    <name evidence="2" type="ORF">JOL79_15385</name>
</gene>
<accession>A0A940WLK6</accession>
<keyword evidence="3" id="KW-1185">Reference proteome</keyword>
<organism evidence="2 3">
    <name type="scientific">Microbispora oryzae</name>
    <dbReference type="NCBI Taxonomy" id="2806554"/>
    <lineage>
        <taxon>Bacteria</taxon>
        <taxon>Bacillati</taxon>
        <taxon>Actinomycetota</taxon>
        <taxon>Actinomycetes</taxon>
        <taxon>Streptosporangiales</taxon>
        <taxon>Streptosporangiaceae</taxon>
        <taxon>Microbispora</taxon>
    </lineage>
</organism>
<keyword evidence="1" id="KW-1133">Transmembrane helix</keyword>
<reference evidence="2" key="1">
    <citation type="submission" date="2021-02" db="EMBL/GenBank/DDBJ databases">
        <title>Draft genome sequence of Microbispora sp. RL4-1S isolated from rice leaves in Thailand.</title>
        <authorList>
            <person name="Muangham S."/>
            <person name="Duangmal K."/>
        </authorList>
    </citation>
    <scope>NUCLEOTIDE SEQUENCE</scope>
    <source>
        <strain evidence="2">RL4-1S</strain>
    </source>
</reference>
<evidence type="ECO:0000256" key="1">
    <source>
        <dbReference type="SAM" id="Phobius"/>
    </source>
</evidence>
<dbReference type="Proteomes" id="UP000674234">
    <property type="component" value="Unassembled WGS sequence"/>
</dbReference>
<feature type="transmembrane region" description="Helical" evidence="1">
    <location>
        <begin position="21"/>
        <end position="43"/>
    </location>
</feature>
<sequence>MPAMSEQKRTPENDGRDFANAAWSVPSYILSGILVWGGAGWLLSRWTGVYAFIPIGVILGVGLAVYLVYVKYGR</sequence>
<comment type="caution">
    <text evidence="2">The sequence shown here is derived from an EMBL/GenBank/DDBJ whole genome shotgun (WGS) entry which is preliminary data.</text>
</comment>
<protein>
    <recommendedName>
        <fullName evidence="4">AtpZ/AtpI family protein</fullName>
    </recommendedName>
</protein>
<evidence type="ECO:0008006" key="4">
    <source>
        <dbReference type="Google" id="ProtNLM"/>
    </source>
</evidence>
<proteinExistence type="predicted"/>
<feature type="transmembrane region" description="Helical" evidence="1">
    <location>
        <begin position="49"/>
        <end position="69"/>
    </location>
</feature>
<name>A0A940WLK6_9ACTN</name>
<dbReference type="EMBL" id="JAFCNB010000007">
    <property type="protein sequence ID" value="MBP2705198.1"/>
    <property type="molecule type" value="Genomic_DNA"/>
</dbReference>
<dbReference type="AlphaFoldDB" id="A0A940WLK6"/>